<feature type="transmembrane region" description="Helical" evidence="9">
    <location>
        <begin position="190"/>
        <end position="213"/>
    </location>
</feature>
<evidence type="ECO:0000256" key="9">
    <source>
        <dbReference type="RuleBase" id="RU351113"/>
    </source>
</evidence>
<evidence type="ECO:0000256" key="5">
    <source>
        <dbReference type="ARBA" id="ARBA00022989"/>
    </source>
</evidence>
<dbReference type="GO" id="GO:0005886">
    <property type="term" value="C:plasma membrane"/>
    <property type="evidence" value="ECO:0007669"/>
    <property type="project" value="UniProtKB-SubCell"/>
</dbReference>
<protein>
    <recommendedName>
        <fullName evidence="9">Odorant receptor</fullName>
    </recommendedName>
</protein>
<sequence length="402" mass="45859">MGILKKYVSRLEDPNHPLLAPTLWGLQSWGMWQPNSGPSRIIYNLIHLAAILFVFSQYVELWLIRTDLELALRNLSVTMLSSVCVVKAGTFVVWQTYWRDVILFVSTLENNQLEKKDKTTDACIESYTKYSRTVTYSYWSLVTATVFTVILAPLGIYLSSAEQRQLMKNGTVPYPEIMSSWVPFDKTKGFGYWLVILEHSLICFYGGGIVANYDSNTVALMSFFCGQLELLTENCKRLFGEDNEIVSNSEALGRIKQCHIHHLSLIRYSKILNSLLSPVMFLYVVICSLMICASAILLTKEGTTTMQRMWVAEYLVALIAQLFLYCWHSNEVYFMSQKVDQGVYESNWWQCEVRLRRCVLLLGGQLRATILFEAGPFTALSVATFVAILKGSYSYYTLLSSN</sequence>
<dbReference type="PANTHER" id="PTHR21137:SF40">
    <property type="entry name" value="ODORANT RECEPTOR 56A"/>
    <property type="match status" value="1"/>
</dbReference>
<feature type="transmembrane region" description="Helical" evidence="9">
    <location>
        <begin position="41"/>
        <end position="63"/>
    </location>
</feature>
<organism evidence="10">
    <name type="scientific">Lobesia botrana</name>
    <dbReference type="NCBI Taxonomy" id="209534"/>
    <lineage>
        <taxon>Eukaryota</taxon>
        <taxon>Metazoa</taxon>
        <taxon>Ecdysozoa</taxon>
        <taxon>Arthropoda</taxon>
        <taxon>Hexapoda</taxon>
        <taxon>Insecta</taxon>
        <taxon>Pterygota</taxon>
        <taxon>Neoptera</taxon>
        <taxon>Endopterygota</taxon>
        <taxon>Lepidoptera</taxon>
        <taxon>Glossata</taxon>
        <taxon>Ditrysia</taxon>
        <taxon>Tortricoidea</taxon>
        <taxon>Tortricidae</taxon>
        <taxon>Olethreutinae</taxon>
        <taxon>Olethreutini</taxon>
        <taxon>Lobesia</taxon>
    </lineage>
</organism>
<reference evidence="10" key="1">
    <citation type="journal article" date="2018" name="Comp. Biochem. Physiol. Part D Genomics Proteomics">
        <title>Analysis of the grapevine moth Lobesia botrana antennal transcriptome and expression of odorant-binding and chemosensory proteins.</title>
        <authorList>
            <person name="Rojas V."/>
            <person name="Jimenez H."/>
            <person name="Palma-Millanao R."/>
            <person name="Gonzalez-Gonzalez A."/>
            <person name="Machuca J."/>
            <person name="Godoy R."/>
            <person name="Ceballos R."/>
            <person name="Mutis A."/>
            <person name="Venthur H."/>
        </authorList>
    </citation>
    <scope>NUCLEOTIDE SEQUENCE</scope>
</reference>
<keyword evidence="2 9" id="KW-0716">Sensory transduction</keyword>
<evidence type="ECO:0000256" key="3">
    <source>
        <dbReference type="ARBA" id="ARBA00022692"/>
    </source>
</evidence>
<evidence type="ECO:0000256" key="1">
    <source>
        <dbReference type="ARBA" id="ARBA00004141"/>
    </source>
</evidence>
<feature type="transmembrane region" description="Helical" evidence="9">
    <location>
        <begin position="310"/>
        <end position="330"/>
    </location>
</feature>
<keyword evidence="8 9" id="KW-0807">Transducer</keyword>
<keyword evidence="5 9" id="KW-1133">Transmembrane helix</keyword>
<accession>A0A345BEV3</accession>
<dbReference type="GO" id="GO:0007165">
    <property type="term" value="P:signal transduction"/>
    <property type="evidence" value="ECO:0007669"/>
    <property type="project" value="UniProtKB-KW"/>
</dbReference>
<keyword evidence="6 9" id="KW-0472">Membrane</keyword>
<evidence type="ECO:0000313" key="10">
    <source>
        <dbReference type="EMBL" id="AXF48777.1"/>
    </source>
</evidence>
<keyword evidence="4 9" id="KW-0552">Olfaction</keyword>
<evidence type="ECO:0000256" key="6">
    <source>
        <dbReference type="ARBA" id="ARBA00023136"/>
    </source>
</evidence>
<dbReference type="Pfam" id="PF02949">
    <property type="entry name" value="7tm_6"/>
    <property type="match status" value="1"/>
</dbReference>
<feature type="transmembrane region" description="Helical" evidence="9">
    <location>
        <begin position="136"/>
        <end position="158"/>
    </location>
</feature>
<dbReference type="PANTHER" id="PTHR21137">
    <property type="entry name" value="ODORANT RECEPTOR"/>
    <property type="match status" value="1"/>
</dbReference>
<evidence type="ECO:0000256" key="8">
    <source>
        <dbReference type="ARBA" id="ARBA00023224"/>
    </source>
</evidence>
<dbReference type="EMBL" id="MG816592">
    <property type="protein sequence ID" value="AXF48777.1"/>
    <property type="molecule type" value="mRNA"/>
</dbReference>
<keyword evidence="7 9" id="KW-0675">Receptor</keyword>
<evidence type="ECO:0000256" key="2">
    <source>
        <dbReference type="ARBA" id="ARBA00022606"/>
    </source>
</evidence>
<dbReference type="GO" id="GO:0004984">
    <property type="term" value="F:olfactory receptor activity"/>
    <property type="evidence" value="ECO:0007669"/>
    <property type="project" value="InterPro"/>
</dbReference>
<dbReference type="AlphaFoldDB" id="A0A345BEV3"/>
<feature type="transmembrane region" description="Helical" evidence="9">
    <location>
        <begin position="75"/>
        <end position="97"/>
    </location>
</feature>
<comment type="subcellular location">
    <subcellularLocation>
        <location evidence="9">Cell membrane</location>
        <topology evidence="9">Multi-pass membrane protein</topology>
    </subcellularLocation>
    <subcellularLocation>
        <location evidence="1">Membrane</location>
        <topology evidence="1">Multi-pass membrane protein</topology>
    </subcellularLocation>
</comment>
<evidence type="ECO:0000256" key="4">
    <source>
        <dbReference type="ARBA" id="ARBA00022725"/>
    </source>
</evidence>
<proteinExistence type="evidence at transcript level"/>
<keyword evidence="3 9" id="KW-0812">Transmembrane</keyword>
<comment type="similarity">
    <text evidence="9">Belongs to the insect chemoreceptor superfamily. Heteromeric odorant receptor channel (TC 1.A.69) family.</text>
</comment>
<feature type="transmembrane region" description="Helical" evidence="9">
    <location>
        <begin position="370"/>
        <end position="389"/>
    </location>
</feature>
<dbReference type="GO" id="GO:0005549">
    <property type="term" value="F:odorant binding"/>
    <property type="evidence" value="ECO:0007669"/>
    <property type="project" value="InterPro"/>
</dbReference>
<dbReference type="InterPro" id="IPR004117">
    <property type="entry name" value="7tm6_olfct_rcpt"/>
</dbReference>
<evidence type="ECO:0000256" key="7">
    <source>
        <dbReference type="ARBA" id="ARBA00023170"/>
    </source>
</evidence>
<feature type="transmembrane region" description="Helical" evidence="9">
    <location>
        <begin position="275"/>
        <end position="298"/>
    </location>
</feature>
<name>A0A345BEV3_9NEOP</name>